<dbReference type="AlphaFoldDB" id="A0A8X6KXW8"/>
<keyword evidence="1" id="KW-1133">Transmembrane helix</keyword>
<organism evidence="2 3">
    <name type="scientific">Trichonephila clavata</name>
    <name type="common">Joro spider</name>
    <name type="synonym">Nephila clavata</name>
    <dbReference type="NCBI Taxonomy" id="2740835"/>
    <lineage>
        <taxon>Eukaryota</taxon>
        <taxon>Metazoa</taxon>
        <taxon>Ecdysozoa</taxon>
        <taxon>Arthropoda</taxon>
        <taxon>Chelicerata</taxon>
        <taxon>Arachnida</taxon>
        <taxon>Araneae</taxon>
        <taxon>Araneomorphae</taxon>
        <taxon>Entelegynae</taxon>
        <taxon>Araneoidea</taxon>
        <taxon>Nephilidae</taxon>
        <taxon>Trichonephila</taxon>
    </lineage>
</organism>
<accession>A0A8X6KXW8</accession>
<keyword evidence="3" id="KW-1185">Reference proteome</keyword>
<gene>
    <name evidence="2" type="primary">AVEN_56834_1</name>
    <name evidence="2" type="ORF">TNCT_712041</name>
</gene>
<sequence>MLLLTHRCGFFLRQFYKDLKNIDSITLFAKKTNITNEYYRIEERIRLLDKVFSTPLFISLVSSFFYLYSALSISLQENLSPYYAFDMGSSSFTAIVVIVLLTVCNSRIPEWMLKIKAATGSLIDKHKFDKLTDKRTIDAFERMEKKDIIFTSACGMVHFKKTFLL</sequence>
<dbReference type="Proteomes" id="UP000887116">
    <property type="component" value="Unassembled WGS sequence"/>
</dbReference>
<dbReference type="EMBL" id="BMAO01023054">
    <property type="protein sequence ID" value="GFQ86373.1"/>
    <property type="molecule type" value="Genomic_DNA"/>
</dbReference>
<keyword evidence="1" id="KW-0472">Membrane</keyword>
<feature type="transmembrane region" description="Helical" evidence="1">
    <location>
        <begin position="83"/>
        <end position="104"/>
    </location>
</feature>
<reference evidence="2" key="1">
    <citation type="submission" date="2020-07" db="EMBL/GenBank/DDBJ databases">
        <title>Multicomponent nature underlies the extraordinary mechanical properties of spider dragline silk.</title>
        <authorList>
            <person name="Kono N."/>
            <person name="Nakamura H."/>
            <person name="Mori M."/>
            <person name="Yoshida Y."/>
            <person name="Ohtoshi R."/>
            <person name="Malay A.D."/>
            <person name="Moran D.A.P."/>
            <person name="Tomita M."/>
            <person name="Numata K."/>
            <person name="Arakawa K."/>
        </authorList>
    </citation>
    <scope>NUCLEOTIDE SEQUENCE</scope>
</reference>
<evidence type="ECO:0000256" key="1">
    <source>
        <dbReference type="SAM" id="Phobius"/>
    </source>
</evidence>
<name>A0A8X6KXW8_TRICU</name>
<feature type="transmembrane region" description="Helical" evidence="1">
    <location>
        <begin position="51"/>
        <end position="71"/>
    </location>
</feature>
<evidence type="ECO:0000313" key="2">
    <source>
        <dbReference type="EMBL" id="GFQ86373.1"/>
    </source>
</evidence>
<keyword evidence="1" id="KW-0812">Transmembrane</keyword>
<comment type="caution">
    <text evidence="2">The sequence shown here is derived from an EMBL/GenBank/DDBJ whole genome shotgun (WGS) entry which is preliminary data.</text>
</comment>
<evidence type="ECO:0000313" key="3">
    <source>
        <dbReference type="Proteomes" id="UP000887116"/>
    </source>
</evidence>
<proteinExistence type="predicted"/>
<protein>
    <submittedName>
        <fullName evidence="2">Uncharacterized protein</fullName>
    </submittedName>
</protein>